<keyword evidence="3" id="KW-1185">Reference proteome</keyword>
<evidence type="ECO:0000256" key="1">
    <source>
        <dbReference type="SAM" id="MobiDB-lite"/>
    </source>
</evidence>
<dbReference type="Proteomes" id="UP000244855">
    <property type="component" value="Unassembled WGS sequence"/>
</dbReference>
<feature type="region of interest" description="Disordered" evidence="1">
    <location>
        <begin position="268"/>
        <end position="288"/>
    </location>
</feature>
<protein>
    <recommendedName>
        <fullName evidence="4">F-box domain-containing protein</fullName>
    </recommendedName>
</protein>
<gene>
    <name evidence="2" type="ORF">DM02DRAFT_663044</name>
</gene>
<feature type="compositionally biased region" description="Low complexity" evidence="1">
    <location>
        <begin position="274"/>
        <end position="284"/>
    </location>
</feature>
<dbReference type="OrthoDB" id="5985073at2759"/>
<proteinExistence type="predicted"/>
<evidence type="ECO:0000313" key="2">
    <source>
        <dbReference type="EMBL" id="PVH92330.1"/>
    </source>
</evidence>
<name>A0A2V1D2S2_9PLEO</name>
<accession>A0A2V1D2S2</accession>
<dbReference type="STRING" id="97972.A0A2V1D2S2"/>
<organism evidence="2 3">
    <name type="scientific">Periconia macrospinosa</name>
    <dbReference type="NCBI Taxonomy" id="97972"/>
    <lineage>
        <taxon>Eukaryota</taxon>
        <taxon>Fungi</taxon>
        <taxon>Dikarya</taxon>
        <taxon>Ascomycota</taxon>
        <taxon>Pezizomycotina</taxon>
        <taxon>Dothideomycetes</taxon>
        <taxon>Pleosporomycetidae</taxon>
        <taxon>Pleosporales</taxon>
        <taxon>Massarineae</taxon>
        <taxon>Periconiaceae</taxon>
        <taxon>Periconia</taxon>
    </lineage>
</organism>
<evidence type="ECO:0008006" key="4">
    <source>
        <dbReference type="Google" id="ProtNLM"/>
    </source>
</evidence>
<sequence length="442" mass="50328">MDTLPQELINRIALQLERCSDQPQVPLLMQECTEDSNATLSEPWKDAVEFINFHSLRVRSDQLRDFQIKVTGNRRSYLRRLIYSVVLPEYPKEVYAQIETVQEQQANNEALTRAISDLFVILKSWEDEGLQSTLTLRLEDVYAETDLRVKHMGYDRPRRDVDILSDRYAESFLEISDSLGFPSLSNVVCLVVEGNRTRKLAPSVGTSLAANLANLNSISWIFGEDDERTRIVDNRIQFAQALNRLQIPHCSDADLEFYQEEVFNQAQPQPARVSAGSPNATTTTSPPPAWPNLPRLIVKFNMVSSSGAWYFTGQQPDPNFIGGDNDYCQFREHGDEATLNPLLAAFAKAVQKMPALEHFMLECVLGNELGFWEVAYYAPGLFADWGDEGPEDQLLRRLYYTVGEVWRPDSVIAEGLRSAGRDKYGERLLERFVGEPRLFSRD</sequence>
<dbReference type="AlphaFoldDB" id="A0A2V1D2S2"/>
<reference evidence="2 3" key="1">
    <citation type="journal article" date="2018" name="Sci. Rep.">
        <title>Comparative genomics provides insights into the lifestyle and reveals functional heterogeneity of dark septate endophytic fungi.</title>
        <authorList>
            <person name="Knapp D.G."/>
            <person name="Nemeth J.B."/>
            <person name="Barry K."/>
            <person name="Hainaut M."/>
            <person name="Henrissat B."/>
            <person name="Johnson J."/>
            <person name="Kuo A."/>
            <person name="Lim J.H.P."/>
            <person name="Lipzen A."/>
            <person name="Nolan M."/>
            <person name="Ohm R.A."/>
            <person name="Tamas L."/>
            <person name="Grigoriev I.V."/>
            <person name="Spatafora J.W."/>
            <person name="Nagy L.G."/>
            <person name="Kovacs G.M."/>
        </authorList>
    </citation>
    <scope>NUCLEOTIDE SEQUENCE [LARGE SCALE GENOMIC DNA]</scope>
    <source>
        <strain evidence="2 3">DSE2036</strain>
    </source>
</reference>
<evidence type="ECO:0000313" key="3">
    <source>
        <dbReference type="Proteomes" id="UP000244855"/>
    </source>
</evidence>
<dbReference type="EMBL" id="KZ805694">
    <property type="protein sequence ID" value="PVH92330.1"/>
    <property type="molecule type" value="Genomic_DNA"/>
</dbReference>